<keyword evidence="2" id="KW-1185">Reference proteome</keyword>
<dbReference type="EMBL" id="MCFG01000136">
    <property type="protein sequence ID" value="ORX80776.1"/>
    <property type="molecule type" value="Genomic_DNA"/>
</dbReference>
<name>A0A1Y1X5Y1_9FUNG</name>
<comment type="caution">
    <text evidence="1">The sequence shown here is derived from an EMBL/GenBank/DDBJ whole genome shotgun (WGS) entry which is preliminary data.</text>
</comment>
<gene>
    <name evidence="1" type="ORF">BCR32DRAFT_280275</name>
</gene>
<evidence type="ECO:0000313" key="2">
    <source>
        <dbReference type="Proteomes" id="UP000193944"/>
    </source>
</evidence>
<dbReference type="AlphaFoldDB" id="A0A1Y1X5Y1"/>
<proteinExistence type="predicted"/>
<reference evidence="1 2" key="1">
    <citation type="submission" date="2016-08" db="EMBL/GenBank/DDBJ databases">
        <title>A Parts List for Fungal Cellulosomes Revealed by Comparative Genomics.</title>
        <authorList>
            <consortium name="DOE Joint Genome Institute"/>
            <person name="Haitjema C.H."/>
            <person name="Gilmore S.P."/>
            <person name="Henske J.K."/>
            <person name="Solomon K.V."/>
            <person name="De Groot R."/>
            <person name="Kuo A."/>
            <person name="Mondo S.J."/>
            <person name="Salamov A.A."/>
            <person name="Labutti K."/>
            <person name="Zhao Z."/>
            <person name="Chiniquy J."/>
            <person name="Barry K."/>
            <person name="Brewer H.M."/>
            <person name="Purvine S.O."/>
            <person name="Wright A.T."/>
            <person name="Boxma B."/>
            <person name="Van Alen T."/>
            <person name="Hackstein J.H."/>
            <person name="Baker S.E."/>
            <person name="Grigoriev I.V."/>
            <person name="O'Malley M.A."/>
        </authorList>
    </citation>
    <scope>NUCLEOTIDE SEQUENCE [LARGE SCALE GENOMIC DNA]</scope>
    <source>
        <strain evidence="1 2">S4</strain>
    </source>
</reference>
<organism evidence="1 2">
    <name type="scientific">Anaeromyces robustus</name>
    <dbReference type="NCBI Taxonomy" id="1754192"/>
    <lineage>
        <taxon>Eukaryota</taxon>
        <taxon>Fungi</taxon>
        <taxon>Fungi incertae sedis</taxon>
        <taxon>Chytridiomycota</taxon>
        <taxon>Chytridiomycota incertae sedis</taxon>
        <taxon>Neocallimastigomycetes</taxon>
        <taxon>Neocallimastigales</taxon>
        <taxon>Neocallimastigaceae</taxon>
        <taxon>Anaeromyces</taxon>
    </lineage>
</organism>
<protein>
    <submittedName>
        <fullName evidence="1">Uncharacterized protein</fullName>
    </submittedName>
</protein>
<evidence type="ECO:0000313" key="1">
    <source>
        <dbReference type="EMBL" id="ORX80776.1"/>
    </source>
</evidence>
<accession>A0A1Y1X5Y1</accession>
<dbReference type="Proteomes" id="UP000193944">
    <property type="component" value="Unassembled WGS sequence"/>
</dbReference>
<reference evidence="1 2" key="2">
    <citation type="submission" date="2016-08" db="EMBL/GenBank/DDBJ databases">
        <title>Pervasive Adenine N6-methylation of Active Genes in Fungi.</title>
        <authorList>
            <consortium name="DOE Joint Genome Institute"/>
            <person name="Mondo S.J."/>
            <person name="Dannebaum R.O."/>
            <person name="Kuo R.C."/>
            <person name="Labutti K."/>
            <person name="Haridas S."/>
            <person name="Kuo A."/>
            <person name="Salamov A."/>
            <person name="Ahrendt S.R."/>
            <person name="Lipzen A."/>
            <person name="Sullivan W."/>
            <person name="Andreopoulos W.B."/>
            <person name="Clum A."/>
            <person name="Lindquist E."/>
            <person name="Daum C."/>
            <person name="Ramamoorthy G.K."/>
            <person name="Gryganskyi A."/>
            <person name="Culley D."/>
            <person name="Magnuson J.K."/>
            <person name="James T.Y."/>
            <person name="O'Malley M.A."/>
            <person name="Stajich J.E."/>
            <person name="Spatafora J.W."/>
            <person name="Visel A."/>
            <person name="Grigoriev I.V."/>
        </authorList>
    </citation>
    <scope>NUCLEOTIDE SEQUENCE [LARGE SCALE GENOMIC DNA]</scope>
    <source>
        <strain evidence="1 2">S4</strain>
    </source>
</reference>
<sequence length="107" mass="12100">MFIIGTVLGGIIYSINLNLCLNLLSDNLNIPVNYMFQNIESRLQRRGYRCNCGYMAIGNCPCECGDKIEAVTEGEKKCFKEALSINFDSLDSNKVKEKRCFLNEKTS</sequence>